<dbReference type="STRING" id="1316194.A0A1Q5TK72"/>
<protein>
    <submittedName>
        <fullName evidence="1">Uncharacterized protein</fullName>
    </submittedName>
</protein>
<accession>A0A1Q5TK72</accession>
<evidence type="ECO:0000313" key="1">
    <source>
        <dbReference type="EMBL" id="OKP00618.1"/>
    </source>
</evidence>
<comment type="caution">
    <text evidence="1">The sequence shown here is derived from an EMBL/GenBank/DDBJ whole genome shotgun (WGS) entry which is preliminary data.</text>
</comment>
<dbReference type="OrthoDB" id="4424523at2759"/>
<name>A0A1Q5TK72_9EURO</name>
<dbReference type="EMBL" id="MNBE01000645">
    <property type="protein sequence ID" value="OKP00618.1"/>
    <property type="molecule type" value="Genomic_DNA"/>
</dbReference>
<dbReference type="AlphaFoldDB" id="A0A1Q5TK72"/>
<gene>
    <name evidence="1" type="ORF">PENSUB_7763</name>
</gene>
<evidence type="ECO:0000313" key="2">
    <source>
        <dbReference type="Proteomes" id="UP000186955"/>
    </source>
</evidence>
<dbReference type="Proteomes" id="UP000186955">
    <property type="component" value="Unassembled WGS sequence"/>
</dbReference>
<organism evidence="1 2">
    <name type="scientific">Penicillium subrubescens</name>
    <dbReference type="NCBI Taxonomy" id="1316194"/>
    <lineage>
        <taxon>Eukaryota</taxon>
        <taxon>Fungi</taxon>
        <taxon>Dikarya</taxon>
        <taxon>Ascomycota</taxon>
        <taxon>Pezizomycotina</taxon>
        <taxon>Eurotiomycetes</taxon>
        <taxon>Eurotiomycetidae</taxon>
        <taxon>Eurotiales</taxon>
        <taxon>Aspergillaceae</taxon>
        <taxon>Penicillium</taxon>
    </lineage>
</organism>
<reference evidence="1 2" key="1">
    <citation type="submission" date="2016-10" db="EMBL/GenBank/DDBJ databases">
        <title>Genome sequence of the ascomycete fungus Penicillium subrubescens.</title>
        <authorList>
            <person name="De Vries R.P."/>
            <person name="Peng M."/>
            <person name="Dilokpimol A."/>
            <person name="Hilden K."/>
            <person name="Makela M.R."/>
            <person name="Grigoriev I."/>
            <person name="Riley R."/>
            <person name="Granchi Z."/>
        </authorList>
    </citation>
    <scope>NUCLEOTIDE SEQUENCE [LARGE SCALE GENOMIC DNA]</scope>
    <source>
        <strain evidence="1 2">CBS 132785</strain>
    </source>
</reference>
<sequence length="212" mass="24447">MSSMRRPPDSTWELFYHLKTYLSWGYVIYRTTYTPESEPHFSAVIKYLEACIKEEFFEECAKYASNGGDPAIYDGIWAQHSSTVIEDAAQFNGASIDAIRAHFEAWVDAQGQRDKFNKYRMCIVIDEECLQTLLGASVETLDQEAELVQGDTVRYVKVVEAWPNLADFEPFPGWMKCWPLALWDLWTMMCDSDDMGLSWSKIDDFCPEVYCG</sequence>
<keyword evidence="2" id="KW-1185">Reference proteome</keyword>
<proteinExistence type="predicted"/>